<name>A0AA39WSX5_9PEZI</name>
<feature type="region of interest" description="Disordered" evidence="2">
    <location>
        <begin position="495"/>
        <end position="547"/>
    </location>
</feature>
<dbReference type="Proteomes" id="UP001175000">
    <property type="component" value="Unassembled WGS sequence"/>
</dbReference>
<accession>A0AA39WSX5</accession>
<dbReference type="EMBL" id="JAULSU010000004">
    <property type="protein sequence ID" value="KAK0620877.1"/>
    <property type="molecule type" value="Genomic_DNA"/>
</dbReference>
<feature type="coiled-coil region" evidence="1">
    <location>
        <begin position="87"/>
        <end position="114"/>
    </location>
</feature>
<evidence type="ECO:0000256" key="2">
    <source>
        <dbReference type="SAM" id="MobiDB-lite"/>
    </source>
</evidence>
<feature type="compositionally biased region" description="Basic and acidic residues" evidence="2">
    <location>
        <begin position="356"/>
        <end position="375"/>
    </location>
</feature>
<feature type="coiled-coil region" evidence="1">
    <location>
        <begin position="153"/>
        <end position="325"/>
    </location>
</feature>
<reference evidence="3" key="1">
    <citation type="submission" date="2023-06" db="EMBL/GenBank/DDBJ databases">
        <title>Genome-scale phylogeny and comparative genomics of the fungal order Sordariales.</title>
        <authorList>
            <consortium name="Lawrence Berkeley National Laboratory"/>
            <person name="Hensen N."/>
            <person name="Bonometti L."/>
            <person name="Westerberg I."/>
            <person name="Brannstrom I.O."/>
            <person name="Guillou S."/>
            <person name="Cros-Aarteil S."/>
            <person name="Calhoun S."/>
            <person name="Haridas S."/>
            <person name="Kuo A."/>
            <person name="Mondo S."/>
            <person name="Pangilinan J."/>
            <person name="Riley R."/>
            <person name="Labutti K."/>
            <person name="Andreopoulos B."/>
            <person name="Lipzen A."/>
            <person name="Chen C."/>
            <person name="Yanf M."/>
            <person name="Daum C."/>
            <person name="Ng V."/>
            <person name="Clum A."/>
            <person name="Steindorff A."/>
            <person name="Ohm R."/>
            <person name="Martin F."/>
            <person name="Silar P."/>
            <person name="Natvig D."/>
            <person name="Lalanne C."/>
            <person name="Gautier V."/>
            <person name="Ament-Velasquez S.L."/>
            <person name="Kruys A."/>
            <person name="Hutchinson M.I."/>
            <person name="Powell A.J."/>
            <person name="Barry K."/>
            <person name="Miller A.N."/>
            <person name="Grigoriev I.V."/>
            <person name="Debuchy R."/>
            <person name="Gladieux P."/>
            <person name="Thoren M.H."/>
            <person name="Johannesson H."/>
        </authorList>
    </citation>
    <scope>NUCLEOTIDE SEQUENCE</scope>
    <source>
        <strain evidence="3">CBS 606.72</strain>
    </source>
</reference>
<keyword evidence="1" id="KW-0175">Coiled coil</keyword>
<protein>
    <submittedName>
        <fullName evidence="3">Uncharacterized protein</fullName>
    </submittedName>
</protein>
<comment type="caution">
    <text evidence="3">The sequence shown here is derived from an EMBL/GenBank/DDBJ whole genome shotgun (WGS) entry which is preliminary data.</text>
</comment>
<evidence type="ECO:0000256" key="1">
    <source>
        <dbReference type="SAM" id="Coils"/>
    </source>
</evidence>
<feature type="region of interest" description="Disordered" evidence="2">
    <location>
        <begin position="356"/>
        <end position="381"/>
    </location>
</feature>
<sequence>MEGTSQGLGDAQQEMELKTKELVESHKDVATKAMNESMALQSTINDLKLKLIAATKEAKENTELTTAKVRGELIKHLDVKNKLVPEVKALKESNDTLQGQLDRERSEADKSARKMAGCRTKVTLWEQFGRLQGQFDQATSDADKRQNELSSQIESTQEKFKSKAAEIDSLRQKLEAKATDLNKEKKEKKALQATNKSLRAEDLLGKDKENKVLQEGNQQLKDAVQVHLSQVKALEEAKKSLQDQVSKYITGQVQKARLSSSEIDKAGEAKKKLEEDLEASRAEVFQQKENLEALRQRNEAVEKEKAELSRTVEALRQGNKGLQESIEAHFGQATLLEHLKAELIRNHDHALRKPRHEFQEKIDGYESKATKREEDNASLQSEVKTLEQTSQDLRQQIDRLREDARSLQQANQDLQGQDNAILTSDIQLLQQANQTLQEQFERSVGEVASQEKNMQELQGKHDALLSLERELRAALKAKDDEIESLKLQPAYAEGASASLPGADSPHLLGSGLPTPTLAPFLKPEEPESGPPTSVALGGAPQKAAAEDQEPELERCLQLYNRFTFGLTRLYYEQLGLGIAMDPYHDTPQLGNDVLVSYLATLGELEKPVCVENSPVTNCWKVQEPWAVAPAVEVTPQPYLFEQFIQLCLLISSMRDHDDSRPMLSVANIVASLIHTDHINLPPPAAAFLQATATLPPPAFQGKFSSRNVALAILVCQLCRRLEEAFPDAPEQTWTVARVLGPEVQNEADKHWKTGGGHQQLRGRC</sequence>
<dbReference type="Gene3D" id="1.10.287.1490">
    <property type="match status" value="1"/>
</dbReference>
<organism evidence="3 4">
    <name type="scientific">Immersiella caudata</name>
    <dbReference type="NCBI Taxonomy" id="314043"/>
    <lineage>
        <taxon>Eukaryota</taxon>
        <taxon>Fungi</taxon>
        <taxon>Dikarya</taxon>
        <taxon>Ascomycota</taxon>
        <taxon>Pezizomycotina</taxon>
        <taxon>Sordariomycetes</taxon>
        <taxon>Sordariomycetidae</taxon>
        <taxon>Sordariales</taxon>
        <taxon>Lasiosphaeriaceae</taxon>
        <taxon>Immersiella</taxon>
    </lineage>
</organism>
<evidence type="ECO:0000313" key="3">
    <source>
        <dbReference type="EMBL" id="KAK0620877.1"/>
    </source>
</evidence>
<gene>
    <name evidence="3" type="ORF">B0T14DRAFT_567591</name>
</gene>
<dbReference type="AlphaFoldDB" id="A0AA39WSX5"/>
<keyword evidence="4" id="KW-1185">Reference proteome</keyword>
<proteinExistence type="predicted"/>
<evidence type="ECO:0000313" key="4">
    <source>
        <dbReference type="Proteomes" id="UP001175000"/>
    </source>
</evidence>